<name>A0AAW0UGL7_SCYPA</name>
<evidence type="ECO:0000256" key="1">
    <source>
        <dbReference type="SAM" id="MobiDB-lite"/>
    </source>
</evidence>
<feature type="region of interest" description="Disordered" evidence="1">
    <location>
        <begin position="55"/>
        <end position="84"/>
    </location>
</feature>
<protein>
    <submittedName>
        <fullName evidence="2">Uncharacterized protein</fullName>
    </submittedName>
</protein>
<evidence type="ECO:0000313" key="2">
    <source>
        <dbReference type="EMBL" id="KAK8398621.1"/>
    </source>
</evidence>
<keyword evidence="3" id="KW-1185">Reference proteome</keyword>
<dbReference type="Proteomes" id="UP001487740">
    <property type="component" value="Unassembled WGS sequence"/>
</dbReference>
<sequence length="84" mass="9521">MKGPTVPDFKRTKKYAILERNRGTEQTSTAEHECFDFVKSDDYVAGRTLAKRAEVASDNQGEGEYGRGHRRIKTVHRNCDSSES</sequence>
<proteinExistence type="predicted"/>
<accession>A0AAW0UGL7</accession>
<organism evidence="2 3">
    <name type="scientific">Scylla paramamosain</name>
    <name type="common">Mud crab</name>
    <dbReference type="NCBI Taxonomy" id="85552"/>
    <lineage>
        <taxon>Eukaryota</taxon>
        <taxon>Metazoa</taxon>
        <taxon>Ecdysozoa</taxon>
        <taxon>Arthropoda</taxon>
        <taxon>Crustacea</taxon>
        <taxon>Multicrustacea</taxon>
        <taxon>Malacostraca</taxon>
        <taxon>Eumalacostraca</taxon>
        <taxon>Eucarida</taxon>
        <taxon>Decapoda</taxon>
        <taxon>Pleocyemata</taxon>
        <taxon>Brachyura</taxon>
        <taxon>Eubrachyura</taxon>
        <taxon>Portunoidea</taxon>
        <taxon>Portunidae</taxon>
        <taxon>Portuninae</taxon>
        <taxon>Scylla</taxon>
    </lineage>
</organism>
<dbReference type="EMBL" id="JARAKH010000012">
    <property type="protein sequence ID" value="KAK8398621.1"/>
    <property type="molecule type" value="Genomic_DNA"/>
</dbReference>
<dbReference type="AlphaFoldDB" id="A0AAW0UGL7"/>
<reference evidence="2 3" key="1">
    <citation type="submission" date="2023-03" db="EMBL/GenBank/DDBJ databases">
        <title>High-quality genome of Scylla paramamosain provides insights in environmental adaptation.</title>
        <authorList>
            <person name="Zhang L."/>
        </authorList>
    </citation>
    <scope>NUCLEOTIDE SEQUENCE [LARGE SCALE GENOMIC DNA]</scope>
    <source>
        <strain evidence="2">LZ_2023a</strain>
        <tissue evidence="2">Muscle</tissue>
    </source>
</reference>
<evidence type="ECO:0000313" key="3">
    <source>
        <dbReference type="Proteomes" id="UP001487740"/>
    </source>
</evidence>
<gene>
    <name evidence="2" type="ORF">O3P69_004036</name>
</gene>
<comment type="caution">
    <text evidence="2">The sequence shown here is derived from an EMBL/GenBank/DDBJ whole genome shotgun (WGS) entry which is preliminary data.</text>
</comment>